<keyword evidence="8" id="KW-0472">Membrane</keyword>
<dbReference type="InterPro" id="IPR018202">
    <property type="entry name" value="Ser_caboxypep_ser_AS"/>
</dbReference>
<name>A0A8K1CMJ2_PYTOL</name>
<evidence type="ECO:0000313" key="10">
    <source>
        <dbReference type="Proteomes" id="UP000794436"/>
    </source>
</evidence>
<evidence type="ECO:0000256" key="2">
    <source>
        <dbReference type="ARBA" id="ARBA00022645"/>
    </source>
</evidence>
<comment type="similarity">
    <text evidence="1 7">Belongs to the peptidase S10 family.</text>
</comment>
<keyword evidence="6" id="KW-0325">Glycoprotein</keyword>
<dbReference type="EC" id="3.4.16.-" evidence="7"/>
<keyword evidence="5 7" id="KW-0378">Hydrolase</keyword>
<keyword evidence="8" id="KW-1133">Transmembrane helix</keyword>
<dbReference type="EMBL" id="SPLM01000036">
    <property type="protein sequence ID" value="TMW66292.1"/>
    <property type="molecule type" value="Genomic_DNA"/>
</dbReference>
<dbReference type="PRINTS" id="PR00724">
    <property type="entry name" value="CRBOXYPTASEC"/>
</dbReference>
<evidence type="ECO:0000256" key="5">
    <source>
        <dbReference type="ARBA" id="ARBA00022801"/>
    </source>
</evidence>
<dbReference type="AlphaFoldDB" id="A0A8K1CMJ2"/>
<keyword evidence="4" id="KW-0732">Signal</keyword>
<comment type="caution">
    <text evidence="9">The sequence shown here is derived from an EMBL/GenBank/DDBJ whole genome shotgun (WGS) entry which is preliminary data.</text>
</comment>
<dbReference type="PROSITE" id="PS00131">
    <property type="entry name" value="CARBOXYPEPT_SER_SER"/>
    <property type="match status" value="1"/>
</dbReference>
<dbReference type="Gene3D" id="1.10.287.410">
    <property type="match status" value="1"/>
</dbReference>
<dbReference type="Pfam" id="PF00450">
    <property type="entry name" value="Peptidase_S10"/>
    <property type="match status" value="1"/>
</dbReference>
<keyword evidence="10" id="KW-1185">Reference proteome</keyword>
<dbReference type="OrthoDB" id="443318at2759"/>
<reference evidence="9" key="1">
    <citation type="submission" date="2019-03" db="EMBL/GenBank/DDBJ databases">
        <title>Long read genome sequence of the mycoparasitic Pythium oligandrum ATCC 38472 isolated from sugarbeet rhizosphere.</title>
        <authorList>
            <person name="Gaulin E."/>
        </authorList>
    </citation>
    <scope>NUCLEOTIDE SEQUENCE</scope>
    <source>
        <strain evidence="9">ATCC 38472_TT</strain>
    </source>
</reference>
<dbReference type="SUPFAM" id="SSF53474">
    <property type="entry name" value="alpha/beta-Hydrolases"/>
    <property type="match status" value="1"/>
</dbReference>
<feature type="transmembrane region" description="Helical" evidence="8">
    <location>
        <begin position="20"/>
        <end position="40"/>
    </location>
</feature>
<evidence type="ECO:0000256" key="6">
    <source>
        <dbReference type="ARBA" id="ARBA00023180"/>
    </source>
</evidence>
<dbReference type="PANTHER" id="PTHR11802:SF113">
    <property type="entry name" value="SERINE CARBOXYPEPTIDASE CTSA-4.1"/>
    <property type="match status" value="1"/>
</dbReference>
<evidence type="ECO:0000256" key="8">
    <source>
        <dbReference type="SAM" id="Phobius"/>
    </source>
</evidence>
<keyword evidence="2 7" id="KW-0121">Carboxypeptidase</keyword>
<dbReference type="GO" id="GO:0006508">
    <property type="term" value="P:proteolysis"/>
    <property type="evidence" value="ECO:0007669"/>
    <property type="project" value="UniProtKB-KW"/>
</dbReference>
<keyword evidence="8" id="KW-0812">Transmembrane</keyword>
<evidence type="ECO:0000256" key="1">
    <source>
        <dbReference type="ARBA" id="ARBA00009431"/>
    </source>
</evidence>
<dbReference type="Gene3D" id="3.40.50.1820">
    <property type="entry name" value="alpha/beta hydrolase"/>
    <property type="match status" value="1"/>
</dbReference>
<evidence type="ECO:0000313" key="9">
    <source>
        <dbReference type="EMBL" id="TMW66292.1"/>
    </source>
</evidence>
<dbReference type="InterPro" id="IPR029058">
    <property type="entry name" value="AB_hydrolase_fold"/>
</dbReference>
<evidence type="ECO:0000256" key="3">
    <source>
        <dbReference type="ARBA" id="ARBA00022670"/>
    </source>
</evidence>
<organism evidence="9 10">
    <name type="scientific">Pythium oligandrum</name>
    <name type="common">Mycoparasitic fungus</name>
    <dbReference type="NCBI Taxonomy" id="41045"/>
    <lineage>
        <taxon>Eukaryota</taxon>
        <taxon>Sar</taxon>
        <taxon>Stramenopiles</taxon>
        <taxon>Oomycota</taxon>
        <taxon>Peronosporomycetes</taxon>
        <taxon>Pythiales</taxon>
        <taxon>Pythiaceae</taxon>
        <taxon>Pythium</taxon>
    </lineage>
</organism>
<dbReference type="GO" id="GO:0004185">
    <property type="term" value="F:serine-type carboxypeptidase activity"/>
    <property type="evidence" value="ECO:0007669"/>
    <property type="project" value="UniProtKB-UniRule"/>
</dbReference>
<accession>A0A8K1CMJ2</accession>
<dbReference type="PANTHER" id="PTHR11802">
    <property type="entry name" value="SERINE PROTEASE FAMILY S10 SERINE CARBOXYPEPTIDASE"/>
    <property type="match status" value="1"/>
</dbReference>
<proteinExistence type="inferred from homology"/>
<evidence type="ECO:0000256" key="4">
    <source>
        <dbReference type="ARBA" id="ARBA00022729"/>
    </source>
</evidence>
<keyword evidence="3 7" id="KW-0645">Protease</keyword>
<dbReference type="Proteomes" id="UP000794436">
    <property type="component" value="Unassembled WGS sequence"/>
</dbReference>
<dbReference type="InterPro" id="IPR001563">
    <property type="entry name" value="Peptidase_S10"/>
</dbReference>
<gene>
    <name evidence="9" type="ORF">Poli38472_004057</name>
</gene>
<protein>
    <recommendedName>
        <fullName evidence="7">Carboxypeptidase</fullName>
        <ecNumber evidence="7">3.4.16.-</ecNumber>
    </recommendedName>
</protein>
<sequence>MTVDERTPLHGQPRTKRSLVSIGLVGLVVVAGVFIALTVFQGGSIVQHSTTFACDSSTQETGYIKLANKKDDQYFYWYVESRDDPATDPLVVWLQGGPGCSSVMAFLTENGPCTIKRDLTTELNPHSWTNNANMLWLDQPTDVGFSYTTTVDDNDDNENDVGENFYAFLQGFLDKHPELEGRPLFVTGESYAGHYVPAVAHKIWHESKKNSTSATRINLQGIAIGNGITNPLVQVAHTLDMVNNRYNITLLNETEYEQARAAQQADLELVRRFADTKNVSYIDDAMDAWGRLASPFQNAHRNIYDIRLPCDPSRGSSCYDYDYVHDFLNSEAIKAKLNIPEDKEWLECNPTVGMPFMISGDIVTDFESYVADLLDQSDIRVLLYDGDADTVCNWYGVKAWATALNWTHTAEFNAAEEHPFLTSNGSVDAGIVKAYTNQFTFLRLYNAGHMAPRDQPAVSLEMLTKFLRGDSF</sequence>
<evidence type="ECO:0000256" key="7">
    <source>
        <dbReference type="RuleBase" id="RU361156"/>
    </source>
</evidence>